<sequence length="55" mass="6145">MLQLVQLLLASCCSCCVASTTERSGAYKMIDFSLVSEFIFQQNMSKCYGEPEALR</sequence>
<dbReference type="AlphaFoldDB" id="A0A4U6U9S9"/>
<feature type="signal peptide" evidence="1">
    <location>
        <begin position="1"/>
        <end position="18"/>
    </location>
</feature>
<proteinExistence type="predicted"/>
<keyword evidence="3" id="KW-1185">Reference proteome</keyword>
<dbReference type="Gramene" id="TKW11395">
    <property type="protein sequence ID" value="TKW11395"/>
    <property type="gene ID" value="SEVIR_6G230750v2"/>
</dbReference>
<organism evidence="2 3">
    <name type="scientific">Setaria viridis</name>
    <name type="common">Green bristlegrass</name>
    <name type="synonym">Setaria italica subsp. viridis</name>
    <dbReference type="NCBI Taxonomy" id="4556"/>
    <lineage>
        <taxon>Eukaryota</taxon>
        <taxon>Viridiplantae</taxon>
        <taxon>Streptophyta</taxon>
        <taxon>Embryophyta</taxon>
        <taxon>Tracheophyta</taxon>
        <taxon>Spermatophyta</taxon>
        <taxon>Magnoliopsida</taxon>
        <taxon>Liliopsida</taxon>
        <taxon>Poales</taxon>
        <taxon>Poaceae</taxon>
        <taxon>PACMAD clade</taxon>
        <taxon>Panicoideae</taxon>
        <taxon>Panicodae</taxon>
        <taxon>Paniceae</taxon>
        <taxon>Cenchrinae</taxon>
        <taxon>Setaria</taxon>
    </lineage>
</organism>
<evidence type="ECO:0000256" key="1">
    <source>
        <dbReference type="SAM" id="SignalP"/>
    </source>
</evidence>
<gene>
    <name evidence="2" type="ORF">SEVIR_6G230750v2</name>
</gene>
<name>A0A4U6U9S9_SETVI</name>
<evidence type="ECO:0000313" key="2">
    <source>
        <dbReference type="EMBL" id="TKW11395.1"/>
    </source>
</evidence>
<dbReference type="Proteomes" id="UP000298652">
    <property type="component" value="Chromosome 6"/>
</dbReference>
<accession>A0A4U6U9S9</accession>
<dbReference type="EMBL" id="CM016557">
    <property type="protein sequence ID" value="TKW11395.1"/>
    <property type="molecule type" value="Genomic_DNA"/>
</dbReference>
<feature type="chain" id="PRO_5020266516" evidence="1">
    <location>
        <begin position="19"/>
        <end position="55"/>
    </location>
</feature>
<evidence type="ECO:0000313" key="3">
    <source>
        <dbReference type="Proteomes" id="UP000298652"/>
    </source>
</evidence>
<reference evidence="2" key="1">
    <citation type="submission" date="2019-03" db="EMBL/GenBank/DDBJ databases">
        <title>WGS assembly of Setaria viridis.</title>
        <authorList>
            <person name="Huang P."/>
            <person name="Jenkins J."/>
            <person name="Grimwood J."/>
            <person name="Barry K."/>
            <person name="Healey A."/>
            <person name="Mamidi S."/>
            <person name="Sreedasyam A."/>
            <person name="Shu S."/>
            <person name="Feldman M."/>
            <person name="Wu J."/>
            <person name="Yu Y."/>
            <person name="Chen C."/>
            <person name="Johnson J."/>
            <person name="Rokhsar D."/>
            <person name="Baxter I."/>
            <person name="Schmutz J."/>
            <person name="Brutnell T."/>
            <person name="Kellogg E."/>
        </authorList>
    </citation>
    <scope>NUCLEOTIDE SEQUENCE [LARGE SCALE GENOMIC DNA]</scope>
</reference>
<keyword evidence="1" id="KW-0732">Signal</keyword>
<protein>
    <submittedName>
        <fullName evidence="2">Uncharacterized protein</fullName>
    </submittedName>
</protein>